<evidence type="ECO:0000313" key="14">
    <source>
        <dbReference type="Proteomes" id="UP001375743"/>
    </source>
</evidence>
<comment type="subcellular location">
    <subcellularLocation>
        <location evidence="1">Cell inner membrane</location>
        <topology evidence="1">Multi-pass membrane protein</topology>
    </subcellularLocation>
    <subcellularLocation>
        <location evidence="9">Cell membrane</location>
        <topology evidence="9">Multi-pass membrane protein</topology>
    </subcellularLocation>
</comment>
<evidence type="ECO:0000313" key="13">
    <source>
        <dbReference type="EMBL" id="MEK0083268.1"/>
    </source>
</evidence>
<comment type="caution">
    <text evidence="13">The sequence shown here is derived from an EMBL/GenBank/DDBJ whole genome shotgun (WGS) entry which is preliminary data.</text>
</comment>
<dbReference type="InterPro" id="IPR010627">
    <property type="entry name" value="Prepilin_pept_A24_N"/>
</dbReference>
<gene>
    <name evidence="13" type="ORF">U1T56_08890</name>
</gene>
<keyword evidence="3" id="KW-1003">Cell membrane</keyword>
<dbReference type="PRINTS" id="PR00864">
    <property type="entry name" value="PREPILNPTASE"/>
</dbReference>
<feature type="transmembrane region" description="Helical" evidence="10">
    <location>
        <begin position="132"/>
        <end position="151"/>
    </location>
</feature>
<reference evidence="13 14" key="1">
    <citation type="submission" date="2024-01" db="EMBL/GenBank/DDBJ databases">
        <title>Multi-omics insights into the function and evolution of sodium benzoate biodegradation pathways in Benzoatithermus flavus gen. nov., sp. nov. from hot spring.</title>
        <authorList>
            <person name="Hu C.-J."/>
            <person name="Li W.-J."/>
        </authorList>
    </citation>
    <scope>NUCLEOTIDE SEQUENCE [LARGE SCALE GENOMIC DNA]</scope>
    <source>
        <strain evidence="13 14">SYSU G07066</strain>
    </source>
</reference>
<keyword evidence="9" id="KW-0808">Transferase</keyword>
<feature type="transmembrane region" description="Helical" evidence="10">
    <location>
        <begin position="77"/>
        <end position="98"/>
    </location>
</feature>
<evidence type="ECO:0000256" key="8">
    <source>
        <dbReference type="RuleBase" id="RU003793"/>
    </source>
</evidence>
<evidence type="ECO:0000256" key="1">
    <source>
        <dbReference type="ARBA" id="ARBA00004429"/>
    </source>
</evidence>
<evidence type="ECO:0000256" key="4">
    <source>
        <dbReference type="ARBA" id="ARBA00022519"/>
    </source>
</evidence>
<feature type="transmembrane region" description="Helical" evidence="10">
    <location>
        <begin position="207"/>
        <end position="224"/>
    </location>
</feature>
<sequence length="255" mass="26202">MDGTVILAPLAGGLAGACVGSFIATLALRTPEGWADMWTGRSRCRACHATLCVVDLVPLLSWLALRGRCRYCGAALGLWYPCVELAAAVIGGLSFAALPSPEAWIATVLGWWLLALATIDLVAWLLPDALTLPLVGAGLLLAAWGEPLLGFVPPTSLAGAAMGAAGGYLALAGIAFAYRRLRGREGLGLGDAKLLAAAGAWLGAERLPLIVLAAALLGLGLAVLQRRELRAETALPFGPALALAFWGGFVLAVLS</sequence>
<feature type="transmembrane region" description="Helical" evidence="10">
    <location>
        <begin position="104"/>
        <end position="125"/>
    </location>
</feature>
<feature type="transmembrane region" description="Helical" evidence="10">
    <location>
        <begin position="7"/>
        <end position="28"/>
    </location>
</feature>
<dbReference type="EC" id="3.4.23.43" evidence="9"/>
<evidence type="ECO:0000256" key="6">
    <source>
        <dbReference type="ARBA" id="ARBA00022989"/>
    </source>
</evidence>
<organism evidence="13 14">
    <name type="scientific">Benzoatithermus flavus</name>
    <dbReference type="NCBI Taxonomy" id="3108223"/>
    <lineage>
        <taxon>Bacteria</taxon>
        <taxon>Pseudomonadati</taxon>
        <taxon>Pseudomonadota</taxon>
        <taxon>Alphaproteobacteria</taxon>
        <taxon>Geminicoccales</taxon>
        <taxon>Geminicoccaceae</taxon>
        <taxon>Benzoatithermus</taxon>
    </lineage>
</organism>
<evidence type="ECO:0000256" key="10">
    <source>
        <dbReference type="SAM" id="Phobius"/>
    </source>
</evidence>
<comment type="function">
    <text evidence="9">Plays an essential role in type IV pili and type II pseudopili formation by proteolytically removing the leader sequence from substrate proteins and subsequently monomethylating the alpha-amino group of the newly exposed N-terminal phenylalanine.</text>
</comment>
<dbReference type="EMBL" id="JBBLZC010000007">
    <property type="protein sequence ID" value="MEK0083268.1"/>
    <property type="molecule type" value="Genomic_DNA"/>
</dbReference>
<dbReference type="InterPro" id="IPR014032">
    <property type="entry name" value="Peptidase_A24A_bac"/>
</dbReference>
<dbReference type="Pfam" id="PF01478">
    <property type="entry name" value="Peptidase_A24"/>
    <property type="match status" value="1"/>
</dbReference>
<dbReference type="PANTHER" id="PTHR30487:SF0">
    <property type="entry name" value="PREPILIN LEADER PEPTIDASE_N-METHYLTRANSFERASE-RELATED"/>
    <property type="match status" value="1"/>
</dbReference>
<protein>
    <recommendedName>
        <fullName evidence="9">Prepilin leader peptidase/N-methyltransferase</fullName>
        <ecNumber evidence="9">2.1.1.-</ecNumber>
        <ecNumber evidence="9">3.4.23.43</ecNumber>
    </recommendedName>
</protein>
<dbReference type="EC" id="2.1.1.-" evidence="9"/>
<dbReference type="RefSeq" id="WP_418159226.1">
    <property type="nucleotide sequence ID" value="NZ_JBBLZC010000007.1"/>
</dbReference>
<dbReference type="Proteomes" id="UP001375743">
    <property type="component" value="Unassembled WGS sequence"/>
</dbReference>
<evidence type="ECO:0000256" key="5">
    <source>
        <dbReference type="ARBA" id="ARBA00022692"/>
    </source>
</evidence>
<keyword evidence="4" id="KW-0997">Cell inner membrane</keyword>
<dbReference type="InterPro" id="IPR000045">
    <property type="entry name" value="Prepilin_IV_endopep_pep"/>
</dbReference>
<dbReference type="PANTHER" id="PTHR30487">
    <property type="entry name" value="TYPE 4 PREPILIN-LIKE PROTEINS LEADER PEPTIDE-PROCESSING ENZYME"/>
    <property type="match status" value="1"/>
</dbReference>
<feature type="domain" description="Prepilin peptidase A24 N-terminal" evidence="12">
    <location>
        <begin position="15"/>
        <end position="95"/>
    </location>
</feature>
<evidence type="ECO:0000259" key="11">
    <source>
        <dbReference type="Pfam" id="PF01478"/>
    </source>
</evidence>
<dbReference type="Pfam" id="PF06750">
    <property type="entry name" value="A24_N_bact"/>
    <property type="match status" value="1"/>
</dbReference>
<evidence type="ECO:0000256" key="7">
    <source>
        <dbReference type="ARBA" id="ARBA00023136"/>
    </source>
</evidence>
<dbReference type="InterPro" id="IPR050882">
    <property type="entry name" value="Prepilin_peptidase/N-MTase"/>
</dbReference>
<name>A0ABU8XS78_9PROT</name>
<keyword evidence="9" id="KW-0511">Multifunctional enzyme</keyword>
<proteinExistence type="inferred from homology"/>
<keyword evidence="14" id="KW-1185">Reference proteome</keyword>
<evidence type="ECO:0000256" key="3">
    <source>
        <dbReference type="ARBA" id="ARBA00022475"/>
    </source>
</evidence>
<keyword evidence="9" id="KW-0378">Hydrolase</keyword>
<feature type="transmembrane region" description="Helical" evidence="10">
    <location>
        <begin position="157"/>
        <end position="178"/>
    </location>
</feature>
<comment type="catalytic activity">
    <reaction evidence="9">
        <text>Typically cleaves a -Gly-|-Phe- bond to release an N-terminal, basic peptide of 5-8 residues from type IV prepilin, and then N-methylates the new N-terminal amino group, the methyl donor being S-adenosyl-L-methionine.</text>
        <dbReference type="EC" id="3.4.23.43"/>
    </reaction>
</comment>
<comment type="similarity">
    <text evidence="2 8">Belongs to the peptidase A24 family.</text>
</comment>
<feature type="transmembrane region" description="Helical" evidence="10">
    <location>
        <begin position="236"/>
        <end position="254"/>
    </location>
</feature>
<keyword evidence="9" id="KW-0489">Methyltransferase</keyword>
<evidence type="ECO:0000256" key="9">
    <source>
        <dbReference type="RuleBase" id="RU003794"/>
    </source>
</evidence>
<evidence type="ECO:0000256" key="2">
    <source>
        <dbReference type="ARBA" id="ARBA00005801"/>
    </source>
</evidence>
<keyword evidence="7 10" id="KW-0472">Membrane</keyword>
<keyword evidence="6 10" id="KW-1133">Transmembrane helix</keyword>
<evidence type="ECO:0000259" key="12">
    <source>
        <dbReference type="Pfam" id="PF06750"/>
    </source>
</evidence>
<keyword evidence="5 9" id="KW-0812">Transmembrane</keyword>
<keyword evidence="9" id="KW-0645">Protease</keyword>
<feature type="domain" description="Prepilin type IV endopeptidase peptidase" evidence="11">
    <location>
        <begin position="108"/>
        <end position="222"/>
    </location>
</feature>
<accession>A0ABU8XS78</accession>
<dbReference type="Gene3D" id="1.20.120.1220">
    <property type="match status" value="1"/>
</dbReference>